<dbReference type="Proteomes" id="UP000283295">
    <property type="component" value="Unassembled WGS sequence"/>
</dbReference>
<dbReference type="OrthoDB" id="2243049at2"/>
<dbReference type="PANTHER" id="PTHR11102">
    <property type="entry name" value="SEL-1-LIKE PROTEIN"/>
    <property type="match status" value="1"/>
</dbReference>
<dbReference type="SUPFAM" id="SSF81901">
    <property type="entry name" value="HCP-like"/>
    <property type="match status" value="3"/>
</dbReference>
<dbReference type="PANTHER" id="PTHR11102:SF160">
    <property type="entry name" value="ERAD-ASSOCIATED E3 UBIQUITIN-PROTEIN LIGASE COMPONENT HRD3"/>
    <property type="match status" value="1"/>
</dbReference>
<proteinExistence type="predicted"/>
<gene>
    <name evidence="1" type="ORF">DWX94_09460</name>
</gene>
<name>A0A412IQV2_9FIRM</name>
<protein>
    <submittedName>
        <fullName evidence="1">Sel1 repeat family protein</fullName>
    </submittedName>
</protein>
<sequence length="906" mass="103893">MGFFDGLLKRIPFVSRFSRKKEPVNNVELQFNKAMNLMDNGDAEESVSILEQVADIGIMDAQYKSYGDDALLALAEFFEKGKYRNAVIDVDLNKATKYYEKYVNQNHDGDTIFKLAKMLLEVQNFSKAIKYYELAANDYGIKAAYMSLGSIYESGLNRVDEYGNKSDYVVPIDLDKAMMWYKKLADTGDAKAKASYERVEYMSTHGDSLEFEAKDKLYTDIAEARKAKGKEPRYKVIEASRLQYQYTYVHDQVEGFIHKLPKGWVKTINESTGEEYYAPSLTYKDFAMYVYYDSVPKDTKMTLENYLRYCNDAFDEDLQMKAYVTEYADGICTTYYHKDMEKGIVSFAFYHGRRLACMRFVCATMEIIEQYEEIIFETANSFAFVDPTLASEHSANRKDMQYYNEAIYCYYLEDYEGAMRAAKQALKLGSIKASYLLIELYYDEDSPYRDVEKTISYAKQLFEATKDPELAFLLGLVYDQQLKDYVKAVNWYENAERLGHKRVAFYLGRIYYYGLLRTKRDGGKALAYFKKARENGIQEAEGYIKDLEDLKGEDLQTAIDKWERAVQAGSESAAIKIAMMKQRQIFYIATPYEIEKAYLEALGLGSAQAGYELGRIYQVQEKQDNYKGEIKSIKYFEKAFNANFDDWDKENLFKVINYKVEKGLSNDEAIKLYIENASMGYVPAIEKLIALVPTTTQQIWSLYDALIELAETGDESAIVAMNKLEMNYVDLILREPAKGQKVVENKFFRLCVPKECNAVINDEGGTIKMADSVVEFAVAEMPVNASAEQDYLKIYKLIVSEYLPDENAEVIIANSRMIGSAIRASKDNVHTFSILLISSKNQYIFKLSSKDRRQMMQFKDVLIAISKSLVETGEIYKATEEGKKNIGLAFLLKTNESGFLSIGKGE</sequence>
<organism evidence="1 2">
    <name type="scientific">Coprococcus eutactus</name>
    <dbReference type="NCBI Taxonomy" id="33043"/>
    <lineage>
        <taxon>Bacteria</taxon>
        <taxon>Bacillati</taxon>
        <taxon>Bacillota</taxon>
        <taxon>Clostridia</taxon>
        <taxon>Lachnospirales</taxon>
        <taxon>Lachnospiraceae</taxon>
        <taxon>Coprococcus</taxon>
    </lineage>
</organism>
<dbReference type="EMBL" id="QRVK01000023">
    <property type="protein sequence ID" value="RGS40948.1"/>
    <property type="molecule type" value="Genomic_DNA"/>
</dbReference>
<dbReference type="GeneID" id="92831581"/>
<dbReference type="InterPro" id="IPR006597">
    <property type="entry name" value="Sel1-like"/>
</dbReference>
<evidence type="ECO:0000313" key="2">
    <source>
        <dbReference type="Proteomes" id="UP000283295"/>
    </source>
</evidence>
<evidence type="ECO:0000313" key="1">
    <source>
        <dbReference type="EMBL" id="RGS40948.1"/>
    </source>
</evidence>
<dbReference type="Gene3D" id="1.25.40.10">
    <property type="entry name" value="Tetratricopeptide repeat domain"/>
    <property type="match status" value="3"/>
</dbReference>
<dbReference type="SMART" id="SM00671">
    <property type="entry name" value="SEL1"/>
    <property type="match status" value="6"/>
</dbReference>
<dbReference type="InterPro" id="IPR011990">
    <property type="entry name" value="TPR-like_helical_dom_sf"/>
</dbReference>
<reference evidence="1 2" key="1">
    <citation type="submission" date="2018-08" db="EMBL/GenBank/DDBJ databases">
        <title>A genome reference for cultivated species of the human gut microbiota.</title>
        <authorList>
            <person name="Zou Y."/>
            <person name="Xue W."/>
            <person name="Luo G."/>
        </authorList>
    </citation>
    <scope>NUCLEOTIDE SEQUENCE [LARGE SCALE GENOMIC DNA]</scope>
    <source>
        <strain evidence="1 2">AF22-21</strain>
    </source>
</reference>
<accession>A0A412IQV2</accession>
<dbReference type="AlphaFoldDB" id="A0A412IQV2"/>
<dbReference type="InterPro" id="IPR050767">
    <property type="entry name" value="Sel1_AlgK"/>
</dbReference>
<comment type="caution">
    <text evidence="1">The sequence shown here is derived from an EMBL/GenBank/DDBJ whole genome shotgun (WGS) entry which is preliminary data.</text>
</comment>
<dbReference type="Pfam" id="PF08238">
    <property type="entry name" value="Sel1"/>
    <property type="match status" value="6"/>
</dbReference>
<dbReference type="RefSeq" id="WP_004849588.1">
    <property type="nucleotide sequence ID" value="NZ_CP102278.1"/>
</dbReference>